<proteinExistence type="inferred from homology"/>
<comment type="subcellular location">
    <subcellularLocation>
        <location evidence="1">Cytoplasm</location>
    </subcellularLocation>
</comment>
<dbReference type="Gene3D" id="1.20.1050.10">
    <property type="match status" value="1"/>
</dbReference>
<keyword evidence="9" id="KW-1185">Reference proteome</keyword>
<dbReference type="Gene3D" id="3.40.30.10">
    <property type="entry name" value="Glutaredoxin"/>
    <property type="match status" value="1"/>
</dbReference>
<dbReference type="FunFam" id="1.20.1050.10:FF:000039">
    <property type="entry name" value="Glutathione S-transferase theta-1"/>
    <property type="match status" value="1"/>
</dbReference>
<evidence type="ECO:0000256" key="3">
    <source>
        <dbReference type="ARBA" id="ARBA00022490"/>
    </source>
</evidence>
<dbReference type="InterPro" id="IPR036282">
    <property type="entry name" value="Glutathione-S-Trfase_C_sf"/>
</dbReference>
<dbReference type="STRING" id="35570.A0A1I8NNS5"/>
<sequence length="259" mass="30398">MVLPLNHCQLLKSKVRNNNNTTYKRKIIKMVNNLELYFDFISQPSRALYILLKQSGAKFEAKQINLLEAQNTNDDYKQINRFQKVPAIIDYESGEKFHLAESIAILRYLVTKGKILENFYPADFQQRARIDEFLCWQHNGIRTSCSLYFRFLWVQAKVFGAPASDAKVAKYRKFMEADLQLMENQWLQSSQFLAGNNLSAADVFGACEIEQIRVCGYEIKEKYPKVFAWIERVRRELDPYFDEAHKVVYAFEKESKSKL</sequence>
<dbReference type="GO" id="GO:0005737">
    <property type="term" value="C:cytoplasm"/>
    <property type="evidence" value="ECO:0007669"/>
    <property type="project" value="UniProtKB-SubCell"/>
</dbReference>
<evidence type="ECO:0000256" key="2">
    <source>
        <dbReference type="ARBA" id="ARBA00009899"/>
    </source>
</evidence>
<dbReference type="InterPro" id="IPR010987">
    <property type="entry name" value="Glutathione-S-Trfase_C-like"/>
</dbReference>
<dbReference type="GO" id="GO:0004364">
    <property type="term" value="F:glutathione transferase activity"/>
    <property type="evidence" value="ECO:0007669"/>
    <property type="project" value="UniProtKB-EC"/>
</dbReference>
<dbReference type="PANTHER" id="PTHR43917">
    <property type="match status" value="1"/>
</dbReference>
<comment type="catalytic activity">
    <reaction evidence="5">
        <text>RX + glutathione = an S-substituted glutathione + a halide anion + H(+)</text>
        <dbReference type="Rhea" id="RHEA:16437"/>
        <dbReference type="ChEBI" id="CHEBI:15378"/>
        <dbReference type="ChEBI" id="CHEBI:16042"/>
        <dbReference type="ChEBI" id="CHEBI:17792"/>
        <dbReference type="ChEBI" id="CHEBI:57925"/>
        <dbReference type="ChEBI" id="CHEBI:90779"/>
        <dbReference type="EC" id="2.5.1.18"/>
    </reaction>
</comment>
<evidence type="ECO:0000313" key="9">
    <source>
        <dbReference type="Proteomes" id="UP000095300"/>
    </source>
</evidence>
<evidence type="ECO:0000259" key="6">
    <source>
        <dbReference type="PROSITE" id="PS50404"/>
    </source>
</evidence>
<keyword evidence="3" id="KW-0963">Cytoplasm</keyword>
<dbReference type="VEuPathDB" id="VectorBase:SCAU000699"/>
<dbReference type="SFLD" id="SFLDS00019">
    <property type="entry name" value="Glutathione_Transferase_(cytos"/>
    <property type="match status" value="1"/>
</dbReference>
<reference evidence="8" key="1">
    <citation type="submission" date="2020-05" db="UniProtKB">
        <authorList>
            <consortium name="EnsemblMetazoa"/>
        </authorList>
    </citation>
    <scope>IDENTIFICATION</scope>
    <source>
        <strain evidence="8">USDA</strain>
    </source>
</reference>
<dbReference type="InterPro" id="IPR036249">
    <property type="entry name" value="Thioredoxin-like_sf"/>
</dbReference>
<dbReference type="PANTHER" id="PTHR43917:SF8">
    <property type="entry name" value="GH16740P-RELATED"/>
    <property type="match status" value="1"/>
</dbReference>
<dbReference type="CDD" id="cd03183">
    <property type="entry name" value="GST_C_Theta"/>
    <property type="match status" value="1"/>
</dbReference>
<accession>A0A1I8NNS5</accession>
<evidence type="ECO:0000259" key="7">
    <source>
        <dbReference type="PROSITE" id="PS50405"/>
    </source>
</evidence>
<evidence type="ECO:0000256" key="5">
    <source>
        <dbReference type="ARBA" id="ARBA00047960"/>
    </source>
</evidence>
<dbReference type="PROSITE" id="PS50405">
    <property type="entry name" value="GST_CTER"/>
    <property type="match status" value="1"/>
</dbReference>
<gene>
    <name evidence="8" type="primary">106083852</name>
</gene>
<dbReference type="Pfam" id="PF02798">
    <property type="entry name" value="GST_N"/>
    <property type="match status" value="1"/>
</dbReference>
<feature type="domain" description="GST C-terminal" evidence="7">
    <location>
        <begin position="123"/>
        <end position="259"/>
    </location>
</feature>
<dbReference type="SUPFAM" id="SSF52833">
    <property type="entry name" value="Thioredoxin-like"/>
    <property type="match status" value="1"/>
</dbReference>
<dbReference type="Proteomes" id="UP000095300">
    <property type="component" value="Unassembled WGS sequence"/>
</dbReference>
<dbReference type="SFLD" id="SFLDG00358">
    <property type="entry name" value="Main_(cytGST)"/>
    <property type="match status" value="1"/>
</dbReference>
<evidence type="ECO:0000313" key="8">
    <source>
        <dbReference type="EnsemblMetazoa" id="SCAU000699-PA"/>
    </source>
</evidence>
<name>A0A1I8NNS5_STOCA</name>
<dbReference type="InterPro" id="IPR040079">
    <property type="entry name" value="Glutathione_S-Trfase"/>
</dbReference>
<dbReference type="SUPFAM" id="SSF47616">
    <property type="entry name" value="GST C-terminal domain-like"/>
    <property type="match status" value="1"/>
</dbReference>
<dbReference type="InterPro" id="IPR040077">
    <property type="entry name" value="GST_C_Theta"/>
</dbReference>
<evidence type="ECO:0000256" key="1">
    <source>
        <dbReference type="ARBA" id="ARBA00004496"/>
    </source>
</evidence>
<dbReference type="InterPro" id="IPR004045">
    <property type="entry name" value="Glutathione_S-Trfase_N"/>
</dbReference>
<feature type="domain" description="GST N-terminal" evidence="6">
    <location>
        <begin position="32"/>
        <end position="117"/>
    </location>
</feature>
<dbReference type="OrthoDB" id="422574at2759"/>
<evidence type="ECO:0000256" key="4">
    <source>
        <dbReference type="ARBA" id="ARBA00022679"/>
    </source>
</evidence>
<comment type="similarity">
    <text evidence="2">Belongs to the GST superfamily. Theta family.</text>
</comment>
<dbReference type="PROSITE" id="PS50404">
    <property type="entry name" value="GST_NTER"/>
    <property type="match status" value="1"/>
</dbReference>
<dbReference type="InterPro" id="IPR004046">
    <property type="entry name" value="GST_C"/>
</dbReference>
<organism evidence="8 9">
    <name type="scientific">Stomoxys calcitrans</name>
    <name type="common">Stable fly</name>
    <name type="synonym">Conops calcitrans</name>
    <dbReference type="NCBI Taxonomy" id="35570"/>
    <lineage>
        <taxon>Eukaryota</taxon>
        <taxon>Metazoa</taxon>
        <taxon>Ecdysozoa</taxon>
        <taxon>Arthropoda</taxon>
        <taxon>Hexapoda</taxon>
        <taxon>Insecta</taxon>
        <taxon>Pterygota</taxon>
        <taxon>Neoptera</taxon>
        <taxon>Endopterygota</taxon>
        <taxon>Diptera</taxon>
        <taxon>Brachycera</taxon>
        <taxon>Muscomorpha</taxon>
        <taxon>Muscoidea</taxon>
        <taxon>Muscidae</taxon>
        <taxon>Stomoxys</taxon>
    </lineage>
</organism>
<protein>
    <submittedName>
        <fullName evidence="8">Uncharacterized protein</fullName>
    </submittedName>
</protein>
<dbReference type="AlphaFoldDB" id="A0A1I8NNS5"/>
<dbReference type="GO" id="GO:0006749">
    <property type="term" value="P:glutathione metabolic process"/>
    <property type="evidence" value="ECO:0007669"/>
    <property type="project" value="TreeGrafter"/>
</dbReference>
<keyword evidence="4" id="KW-0808">Transferase</keyword>
<dbReference type="InterPro" id="IPR051369">
    <property type="entry name" value="GST_Theta"/>
</dbReference>
<dbReference type="Pfam" id="PF00043">
    <property type="entry name" value="GST_C"/>
    <property type="match status" value="1"/>
</dbReference>
<dbReference type="KEGG" id="scac:106083852"/>
<dbReference type="EnsemblMetazoa" id="SCAU000699-RA">
    <property type="protein sequence ID" value="SCAU000699-PA"/>
    <property type="gene ID" value="SCAU000699"/>
</dbReference>